<keyword evidence="4 5" id="KW-0720">Serine protease</keyword>
<keyword evidence="7" id="KW-0732">Signal</keyword>
<keyword evidence="3 5" id="KW-0378">Hydrolase</keyword>
<feature type="signal peptide" evidence="7">
    <location>
        <begin position="1"/>
        <end position="29"/>
    </location>
</feature>
<dbReference type="PANTHER" id="PTHR43806">
    <property type="entry name" value="PEPTIDASE S8"/>
    <property type="match status" value="1"/>
</dbReference>
<feature type="active site" description="Charge relay system" evidence="5">
    <location>
        <position position="186"/>
    </location>
</feature>
<dbReference type="PROSITE" id="PS51892">
    <property type="entry name" value="SUBTILASE"/>
    <property type="match status" value="1"/>
</dbReference>
<comment type="similarity">
    <text evidence="1 5 6">Belongs to the peptidase S8 family.</text>
</comment>
<dbReference type="InterPro" id="IPR022398">
    <property type="entry name" value="Peptidase_S8_His-AS"/>
</dbReference>
<dbReference type="SUPFAM" id="SSF54897">
    <property type="entry name" value="Protease propeptides/inhibitors"/>
    <property type="match status" value="1"/>
</dbReference>
<evidence type="ECO:0000256" key="3">
    <source>
        <dbReference type="ARBA" id="ARBA00022801"/>
    </source>
</evidence>
<evidence type="ECO:0000259" key="9">
    <source>
        <dbReference type="Pfam" id="PF05922"/>
    </source>
</evidence>
<keyword evidence="2 5" id="KW-0645">Protease</keyword>
<evidence type="ECO:0000256" key="6">
    <source>
        <dbReference type="RuleBase" id="RU003355"/>
    </source>
</evidence>
<feature type="domain" description="Inhibitor I9" evidence="9">
    <location>
        <begin position="70"/>
        <end position="110"/>
    </location>
</feature>
<protein>
    <submittedName>
        <fullName evidence="10">Subtilisin family serine protease</fullName>
    </submittedName>
</protein>
<dbReference type="Pfam" id="PF00082">
    <property type="entry name" value="Peptidase_S8"/>
    <property type="match status" value="1"/>
</dbReference>
<gene>
    <name evidence="10" type="ORF">F4559_002108</name>
</gene>
<dbReference type="InterPro" id="IPR050131">
    <property type="entry name" value="Peptidase_S8_subtilisin-like"/>
</dbReference>
<evidence type="ECO:0000256" key="5">
    <source>
        <dbReference type="PROSITE-ProRule" id="PRU01240"/>
    </source>
</evidence>
<dbReference type="InterPro" id="IPR015500">
    <property type="entry name" value="Peptidase_S8_subtilisin-rel"/>
</dbReference>
<dbReference type="Proteomes" id="UP000542674">
    <property type="component" value="Unassembled WGS sequence"/>
</dbReference>
<dbReference type="SUPFAM" id="SSF52743">
    <property type="entry name" value="Subtilisin-like"/>
    <property type="match status" value="1"/>
</dbReference>
<name>A0A7W7T1D4_9PSEU</name>
<dbReference type="PROSITE" id="PS00136">
    <property type="entry name" value="SUBTILASE_ASP"/>
    <property type="match status" value="1"/>
</dbReference>
<dbReference type="InterPro" id="IPR037045">
    <property type="entry name" value="S8pro/Inhibitor_I9_sf"/>
</dbReference>
<feature type="chain" id="PRO_5031489570" evidence="7">
    <location>
        <begin position="30"/>
        <end position="423"/>
    </location>
</feature>
<dbReference type="PROSITE" id="PS00137">
    <property type="entry name" value="SUBTILASE_HIS"/>
    <property type="match status" value="1"/>
</dbReference>
<dbReference type="GO" id="GO:0005615">
    <property type="term" value="C:extracellular space"/>
    <property type="evidence" value="ECO:0007669"/>
    <property type="project" value="TreeGrafter"/>
</dbReference>
<dbReference type="RefSeq" id="WP_184667972.1">
    <property type="nucleotide sequence ID" value="NZ_BAABAI010000015.1"/>
</dbReference>
<evidence type="ECO:0000256" key="4">
    <source>
        <dbReference type="ARBA" id="ARBA00022825"/>
    </source>
</evidence>
<feature type="domain" description="Peptidase S8/S53" evidence="8">
    <location>
        <begin position="152"/>
        <end position="372"/>
    </location>
</feature>
<dbReference type="InterPro" id="IPR010259">
    <property type="entry name" value="S8pro/Inhibitor_I9"/>
</dbReference>
<dbReference type="PANTHER" id="PTHR43806:SF11">
    <property type="entry name" value="CEREVISIN-RELATED"/>
    <property type="match status" value="1"/>
</dbReference>
<dbReference type="AlphaFoldDB" id="A0A7W7T1D4"/>
<dbReference type="Gene3D" id="3.40.50.200">
    <property type="entry name" value="Peptidase S8/S53 domain"/>
    <property type="match status" value="1"/>
</dbReference>
<dbReference type="InterPro" id="IPR000209">
    <property type="entry name" value="Peptidase_S8/S53_dom"/>
</dbReference>
<dbReference type="InterPro" id="IPR036852">
    <property type="entry name" value="Peptidase_S8/S53_dom_sf"/>
</dbReference>
<comment type="caution">
    <text evidence="10">The sequence shown here is derived from an EMBL/GenBank/DDBJ whole genome shotgun (WGS) entry which is preliminary data.</text>
</comment>
<proteinExistence type="inferred from homology"/>
<dbReference type="GO" id="GO:0006508">
    <property type="term" value="P:proteolysis"/>
    <property type="evidence" value="ECO:0007669"/>
    <property type="project" value="UniProtKB-KW"/>
</dbReference>
<sequence length="423" mass="43138">MRHSIRRRAVTVCVATSAVLAVNVGYGYAAPAEGAIRGANEPGAIAGAYIVALKDNGFGAAKAGDLARRYGGRVGHTYTTASRGFSVRLDQARARRLAADPAVEYGEQDGIATATGTQTNPTWGLDRVDQKALPLDAKFTYANTASNVNAHIVDTGVYKHTDFGGRVVDGFDFVDNDKVAQDCNGHGTHVAGTVGSATYGVAKGVKITAVRVLNCEGQGAWSQVVAGIDWVAKNHVKPAVANMSLGGGANSSVDNAVRRAITAGVTFAVASGNDNRNACSSSPARVPEAITVNASDRTDTRSSFSDHGTCTDLFAPGSSITSTWNNGSTNTINGTSMATPHVAGAAALYLSAHPAATPAQVASALTTNATTGAIKNPGAGSPDRLLSVGFLGGRVTPAACATSDGPDCAGVESIKGKRPLAHR</sequence>
<feature type="active site" description="Charge relay system" evidence="5">
    <location>
        <position position="154"/>
    </location>
</feature>
<dbReference type="PRINTS" id="PR00723">
    <property type="entry name" value="SUBTILISIN"/>
</dbReference>
<organism evidence="10 11">
    <name type="scientific">Saccharothrix violaceirubra</name>
    <dbReference type="NCBI Taxonomy" id="413306"/>
    <lineage>
        <taxon>Bacteria</taxon>
        <taxon>Bacillati</taxon>
        <taxon>Actinomycetota</taxon>
        <taxon>Actinomycetes</taxon>
        <taxon>Pseudonocardiales</taxon>
        <taxon>Pseudonocardiaceae</taxon>
        <taxon>Saccharothrix</taxon>
    </lineage>
</organism>
<dbReference type="CDD" id="cd04077">
    <property type="entry name" value="Peptidases_S8_PCSK9_ProteinaseK_like"/>
    <property type="match status" value="1"/>
</dbReference>
<evidence type="ECO:0000259" key="8">
    <source>
        <dbReference type="Pfam" id="PF00082"/>
    </source>
</evidence>
<keyword evidence="11" id="KW-1185">Reference proteome</keyword>
<dbReference type="InterPro" id="IPR023828">
    <property type="entry name" value="Peptidase_S8_Ser-AS"/>
</dbReference>
<evidence type="ECO:0000256" key="7">
    <source>
        <dbReference type="SAM" id="SignalP"/>
    </source>
</evidence>
<reference evidence="10 11" key="1">
    <citation type="submission" date="2020-08" db="EMBL/GenBank/DDBJ databases">
        <title>Sequencing the genomes of 1000 actinobacteria strains.</title>
        <authorList>
            <person name="Klenk H.-P."/>
        </authorList>
    </citation>
    <scope>NUCLEOTIDE SEQUENCE [LARGE SCALE GENOMIC DNA]</scope>
    <source>
        <strain evidence="10 11">DSM 45084</strain>
    </source>
</reference>
<dbReference type="EMBL" id="JACHJS010000001">
    <property type="protein sequence ID" value="MBB4964749.1"/>
    <property type="molecule type" value="Genomic_DNA"/>
</dbReference>
<accession>A0A7W7T1D4</accession>
<dbReference type="Pfam" id="PF05922">
    <property type="entry name" value="Inhibitor_I9"/>
    <property type="match status" value="1"/>
</dbReference>
<evidence type="ECO:0000256" key="2">
    <source>
        <dbReference type="ARBA" id="ARBA00022670"/>
    </source>
</evidence>
<feature type="active site" description="Charge relay system" evidence="5">
    <location>
        <position position="336"/>
    </location>
</feature>
<dbReference type="PROSITE" id="PS00138">
    <property type="entry name" value="SUBTILASE_SER"/>
    <property type="match status" value="1"/>
</dbReference>
<dbReference type="GO" id="GO:0004252">
    <property type="term" value="F:serine-type endopeptidase activity"/>
    <property type="evidence" value="ECO:0007669"/>
    <property type="project" value="UniProtKB-UniRule"/>
</dbReference>
<evidence type="ECO:0000256" key="1">
    <source>
        <dbReference type="ARBA" id="ARBA00011073"/>
    </source>
</evidence>
<evidence type="ECO:0000313" key="10">
    <source>
        <dbReference type="EMBL" id="MBB4964749.1"/>
    </source>
</evidence>
<dbReference type="InterPro" id="IPR023827">
    <property type="entry name" value="Peptidase_S8_Asp-AS"/>
</dbReference>
<evidence type="ECO:0000313" key="11">
    <source>
        <dbReference type="Proteomes" id="UP000542674"/>
    </source>
</evidence>
<dbReference type="Gene3D" id="3.30.70.80">
    <property type="entry name" value="Peptidase S8 propeptide/proteinase inhibitor I9"/>
    <property type="match status" value="1"/>
</dbReference>
<dbReference type="FunFam" id="3.40.50.200:FF:000014">
    <property type="entry name" value="Proteinase K"/>
    <property type="match status" value="1"/>
</dbReference>
<dbReference type="InterPro" id="IPR034193">
    <property type="entry name" value="PCSK9_ProteinaseK-like"/>
</dbReference>